<keyword evidence="3 5" id="KW-1133">Transmembrane helix</keyword>
<dbReference type="Gene3D" id="2.40.50.140">
    <property type="entry name" value="Nucleic acid-binding proteins"/>
    <property type="match status" value="1"/>
</dbReference>
<evidence type="ECO:0000259" key="6">
    <source>
        <dbReference type="Pfam" id="PF01957"/>
    </source>
</evidence>
<sequence>MGWLAENPWLIWLVITLALAGIEIVSLDLLFGMLAVGAVAGLATSFTPAGAAVQVVVAAIVGLLMIFLVRPVAIRHLRKGPPGRRTNVDALLGASALALEAVDSSSGLVKIGGDVWTARTMDADTVIQAGENVSVALIDGATAVVTRDEVV</sequence>
<name>A0A7Z0AAJ3_9MICO</name>
<evidence type="ECO:0000256" key="1">
    <source>
        <dbReference type="ARBA" id="ARBA00004141"/>
    </source>
</evidence>
<gene>
    <name evidence="7" type="ORF">BJY26_000876</name>
</gene>
<dbReference type="GO" id="GO:0008233">
    <property type="term" value="F:peptidase activity"/>
    <property type="evidence" value="ECO:0007669"/>
    <property type="project" value="UniProtKB-KW"/>
</dbReference>
<dbReference type="GO" id="GO:0005886">
    <property type="term" value="C:plasma membrane"/>
    <property type="evidence" value="ECO:0007669"/>
    <property type="project" value="TreeGrafter"/>
</dbReference>
<keyword evidence="8" id="KW-1185">Reference proteome</keyword>
<evidence type="ECO:0000313" key="7">
    <source>
        <dbReference type="EMBL" id="NYI66570.1"/>
    </source>
</evidence>
<keyword evidence="7" id="KW-0645">Protease</keyword>
<evidence type="ECO:0000313" key="8">
    <source>
        <dbReference type="Proteomes" id="UP000539111"/>
    </source>
</evidence>
<dbReference type="Pfam" id="PF01957">
    <property type="entry name" value="NfeD"/>
    <property type="match status" value="1"/>
</dbReference>
<keyword evidence="7" id="KW-0378">Hydrolase</keyword>
<dbReference type="AlphaFoldDB" id="A0A7Z0AAJ3"/>
<dbReference type="SUPFAM" id="SSF141322">
    <property type="entry name" value="NfeD domain-like"/>
    <property type="match status" value="1"/>
</dbReference>
<comment type="subcellular location">
    <subcellularLocation>
        <location evidence="1">Membrane</location>
        <topology evidence="1">Multi-pass membrane protein</topology>
    </subcellularLocation>
</comment>
<keyword evidence="4 5" id="KW-0472">Membrane</keyword>
<feature type="transmembrane region" description="Helical" evidence="5">
    <location>
        <begin position="12"/>
        <end position="43"/>
    </location>
</feature>
<dbReference type="InterPro" id="IPR002810">
    <property type="entry name" value="NfeD-like_C"/>
</dbReference>
<evidence type="ECO:0000256" key="3">
    <source>
        <dbReference type="ARBA" id="ARBA00022989"/>
    </source>
</evidence>
<dbReference type="EMBL" id="JACBZP010000001">
    <property type="protein sequence ID" value="NYI66570.1"/>
    <property type="molecule type" value="Genomic_DNA"/>
</dbReference>
<dbReference type="PANTHER" id="PTHR33507:SF3">
    <property type="entry name" value="INNER MEMBRANE PROTEIN YBBJ"/>
    <property type="match status" value="1"/>
</dbReference>
<dbReference type="Proteomes" id="UP000539111">
    <property type="component" value="Unassembled WGS sequence"/>
</dbReference>
<accession>A0A7Z0AAJ3</accession>
<dbReference type="GO" id="GO:0006508">
    <property type="term" value="P:proteolysis"/>
    <property type="evidence" value="ECO:0007669"/>
    <property type="project" value="UniProtKB-KW"/>
</dbReference>
<feature type="domain" description="NfeD-like C-terminal" evidence="6">
    <location>
        <begin position="88"/>
        <end position="147"/>
    </location>
</feature>
<dbReference type="PANTHER" id="PTHR33507">
    <property type="entry name" value="INNER MEMBRANE PROTEIN YBBJ"/>
    <property type="match status" value="1"/>
</dbReference>
<proteinExistence type="predicted"/>
<organism evidence="7 8">
    <name type="scientific">Spelaeicoccus albus</name>
    <dbReference type="NCBI Taxonomy" id="1280376"/>
    <lineage>
        <taxon>Bacteria</taxon>
        <taxon>Bacillati</taxon>
        <taxon>Actinomycetota</taxon>
        <taxon>Actinomycetes</taxon>
        <taxon>Micrococcales</taxon>
        <taxon>Brevibacteriaceae</taxon>
        <taxon>Spelaeicoccus</taxon>
    </lineage>
</organism>
<feature type="transmembrane region" description="Helical" evidence="5">
    <location>
        <begin position="49"/>
        <end position="69"/>
    </location>
</feature>
<keyword evidence="2 5" id="KW-0812">Transmembrane</keyword>
<dbReference type="InterPro" id="IPR052165">
    <property type="entry name" value="Membrane_assoc_protease"/>
</dbReference>
<evidence type="ECO:0000256" key="5">
    <source>
        <dbReference type="SAM" id="Phobius"/>
    </source>
</evidence>
<evidence type="ECO:0000256" key="4">
    <source>
        <dbReference type="ARBA" id="ARBA00023136"/>
    </source>
</evidence>
<reference evidence="7 8" key="1">
    <citation type="submission" date="2020-07" db="EMBL/GenBank/DDBJ databases">
        <title>Sequencing the genomes of 1000 actinobacteria strains.</title>
        <authorList>
            <person name="Klenk H.-P."/>
        </authorList>
    </citation>
    <scope>NUCLEOTIDE SEQUENCE [LARGE SCALE GENOMIC DNA]</scope>
    <source>
        <strain evidence="7 8">DSM 26341</strain>
    </source>
</reference>
<comment type="caution">
    <text evidence="7">The sequence shown here is derived from an EMBL/GenBank/DDBJ whole genome shotgun (WGS) entry which is preliminary data.</text>
</comment>
<dbReference type="InterPro" id="IPR012340">
    <property type="entry name" value="NA-bd_OB-fold"/>
</dbReference>
<evidence type="ECO:0000256" key="2">
    <source>
        <dbReference type="ARBA" id="ARBA00022692"/>
    </source>
</evidence>
<protein>
    <submittedName>
        <fullName evidence="7">Membrane protein implicated in regulation of membrane protease activity</fullName>
    </submittedName>
</protein>